<sequence>MMKKSIFILGVLFLVFASARISAQVNNYDVMNIVDFHSVSVNSAYTVYLKQSNKEEVRVEAEKEIYALTEITVEEGVLHINIKKDDSQTSKSIWQKIDNIKLLPTLKVYVSIKDVQKLSVNGNGKLITENSIASDRISLLVAGTGSMEVDIKSDQVDAKLIGPGNLSIKGYAETLNIENSGAGSIDAFDFEVQNATANLYGLGSMKINVSDKLDAKIYGSGDMLVKGATKEIVKKEYGSGEIERKN</sequence>
<dbReference type="PANTHER" id="PTHR39200">
    <property type="entry name" value="HYPOTHETICAL EXPORTED PROTEIN"/>
    <property type="match status" value="1"/>
</dbReference>
<dbReference type="Proteomes" id="UP000193804">
    <property type="component" value="Unassembled WGS sequence"/>
</dbReference>
<evidence type="ECO:0000313" key="3">
    <source>
        <dbReference type="EMBL" id="SMG46941.1"/>
    </source>
</evidence>
<dbReference type="EMBL" id="FXAW01000007">
    <property type="protein sequence ID" value="SMG46941.1"/>
    <property type="molecule type" value="Genomic_DNA"/>
</dbReference>
<organism evidence="3 4">
    <name type="scientific">Marivirga sericea</name>
    <dbReference type="NCBI Taxonomy" id="1028"/>
    <lineage>
        <taxon>Bacteria</taxon>
        <taxon>Pseudomonadati</taxon>
        <taxon>Bacteroidota</taxon>
        <taxon>Cytophagia</taxon>
        <taxon>Cytophagales</taxon>
        <taxon>Marivirgaceae</taxon>
        <taxon>Marivirga</taxon>
    </lineage>
</organism>
<name>A0A1X7KZB9_9BACT</name>
<keyword evidence="4" id="KW-1185">Reference proteome</keyword>
<evidence type="ECO:0000256" key="1">
    <source>
        <dbReference type="SAM" id="SignalP"/>
    </source>
</evidence>
<protein>
    <submittedName>
        <fullName evidence="3">Putative auto-transporter adhesin, head GIN domain</fullName>
    </submittedName>
</protein>
<accession>A0A1X7KZB9</accession>
<dbReference type="AlphaFoldDB" id="A0A1X7KZB9"/>
<dbReference type="OrthoDB" id="949527at2"/>
<evidence type="ECO:0000313" key="4">
    <source>
        <dbReference type="Proteomes" id="UP000193804"/>
    </source>
</evidence>
<keyword evidence="1" id="KW-0732">Signal</keyword>
<dbReference type="InterPro" id="IPR021255">
    <property type="entry name" value="DUF2807"/>
</dbReference>
<dbReference type="STRING" id="1028.SAMN05661096_03329"/>
<feature type="domain" description="Putative auto-transporter adhesin head GIN" evidence="2">
    <location>
        <begin position="35"/>
        <end position="227"/>
    </location>
</feature>
<dbReference type="Gene3D" id="2.160.20.120">
    <property type="match status" value="1"/>
</dbReference>
<feature type="signal peptide" evidence="1">
    <location>
        <begin position="1"/>
        <end position="23"/>
    </location>
</feature>
<reference evidence="4" key="1">
    <citation type="submission" date="2017-04" db="EMBL/GenBank/DDBJ databases">
        <authorList>
            <person name="Varghese N."/>
            <person name="Submissions S."/>
        </authorList>
    </citation>
    <scope>NUCLEOTIDE SEQUENCE [LARGE SCALE GENOMIC DNA]</scope>
    <source>
        <strain evidence="4">DSM 4125</strain>
    </source>
</reference>
<evidence type="ECO:0000259" key="2">
    <source>
        <dbReference type="Pfam" id="PF10988"/>
    </source>
</evidence>
<dbReference type="PANTHER" id="PTHR39200:SF1">
    <property type="entry name" value="AUTO-TRANSPORTER ADHESIN HEAD GIN DOMAIN-CONTAINING PROTEIN-RELATED"/>
    <property type="match status" value="1"/>
</dbReference>
<proteinExistence type="predicted"/>
<gene>
    <name evidence="3" type="ORF">SAMN05661096_03329</name>
</gene>
<feature type="chain" id="PRO_5012462835" evidence="1">
    <location>
        <begin position="24"/>
        <end position="246"/>
    </location>
</feature>
<dbReference type="Pfam" id="PF10988">
    <property type="entry name" value="DUF2807"/>
    <property type="match status" value="1"/>
</dbReference>